<sequence length="85" mass="9572">MSLSPVLDISIDPEFHPCIPAALLRLGYLFPELDFAVSERGVTVRGASGSNPARLQREVSYQVYREKIFRQTLPMRQSLYTMLAG</sequence>
<dbReference type="AlphaFoldDB" id="A0A0B3S0D6"/>
<dbReference type="Proteomes" id="UP000030960">
    <property type="component" value="Unassembled WGS sequence"/>
</dbReference>
<organism evidence="1 2">
    <name type="scientific">Mameliella alba</name>
    <dbReference type="NCBI Taxonomy" id="561184"/>
    <lineage>
        <taxon>Bacteria</taxon>
        <taxon>Pseudomonadati</taxon>
        <taxon>Pseudomonadota</taxon>
        <taxon>Alphaproteobacteria</taxon>
        <taxon>Rhodobacterales</taxon>
        <taxon>Roseobacteraceae</taxon>
        <taxon>Mameliella</taxon>
    </lineage>
</organism>
<reference evidence="1 2" key="1">
    <citation type="submission" date="2014-10" db="EMBL/GenBank/DDBJ databases">
        <title>Genome sequence of Ponticoccus sp. strain UMTAT08 isolated from clonal culture of toxic dinoflagellate Alexandrium tamiyavanichii.</title>
        <authorList>
            <person name="Gan H.Y."/>
            <person name="Muhd D.-D."/>
            <person name="Mohd Noor M.E."/>
            <person name="Yeong Y.S."/>
            <person name="Usup G."/>
        </authorList>
    </citation>
    <scope>NUCLEOTIDE SEQUENCE [LARGE SCALE GENOMIC DNA]</scope>
    <source>
        <strain evidence="1 2">UMTAT08</strain>
    </source>
</reference>
<keyword evidence="2" id="KW-1185">Reference proteome</keyword>
<dbReference type="OrthoDB" id="7861469at2"/>
<comment type="caution">
    <text evidence="1">The sequence shown here is derived from an EMBL/GenBank/DDBJ whole genome shotgun (WGS) entry which is preliminary data.</text>
</comment>
<evidence type="ECO:0000313" key="2">
    <source>
        <dbReference type="Proteomes" id="UP000030960"/>
    </source>
</evidence>
<protein>
    <submittedName>
        <fullName evidence="1">Uncharacterized protein</fullName>
    </submittedName>
</protein>
<dbReference type="EMBL" id="JSUQ01000033">
    <property type="protein sequence ID" value="KHQ49996.1"/>
    <property type="molecule type" value="Genomic_DNA"/>
</dbReference>
<evidence type="ECO:0000313" key="1">
    <source>
        <dbReference type="EMBL" id="KHQ49996.1"/>
    </source>
</evidence>
<gene>
    <name evidence="1" type="ORF">OA50_05432</name>
</gene>
<dbReference type="RefSeq" id="WP_069086743.1">
    <property type="nucleotide sequence ID" value="NZ_JAHVJH010000007.1"/>
</dbReference>
<proteinExistence type="predicted"/>
<accession>A0A0B3S0D6</accession>
<name>A0A0B3S0D6_9RHOB</name>